<dbReference type="InterPro" id="IPR036869">
    <property type="entry name" value="J_dom_sf"/>
</dbReference>
<gene>
    <name evidence="10" type="primary">LOC100906891</name>
</gene>
<evidence type="ECO:0000256" key="4">
    <source>
        <dbReference type="ARBA" id="ARBA00022692"/>
    </source>
</evidence>
<evidence type="ECO:0000256" key="2">
    <source>
        <dbReference type="ARBA" id="ARBA00004141"/>
    </source>
</evidence>
<reference evidence="10" key="1">
    <citation type="submission" date="2025-08" db="UniProtKB">
        <authorList>
            <consortium name="RefSeq"/>
        </authorList>
    </citation>
    <scope>IDENTIFICATION</scope>
</reference>
<dbReference type="PRINTS" id="PR00625">
    <property type="entry name" value="JDOMAIN"/>
</dbReference>
<evidence type="ECO:0000256" key="7">
    <source>
        <dbReference type="SAM" id="Phobius"/>
    </source>
</evidence>
<dbReference type="SUPFAM" id="SSF46565">
    <property type="entry name" value="Chaperone J-domain"/>
    <property type="match status" value="1"/>
</dbReference>
<evidence type="ECO:0000256" key="5">
    <source>
        <dbReference type="ARBA" id="ARBA00022989"/>
    </source>
</evidence>
<keyword evidence="6 7" id="KW-0472">Membrane</keyword>
<dbReference type="SMART" id="SM00271">
    <property type="entry name" value="DnaJ"/>
    <property type="match status" value="1"/>
</dbReference>
<dbReference type="AlphaFoldDB" id="A0AAJ6QWS8"/>
<keyword evidence="5 7" id="KW-1133">Transmembrane helix</keyword>
<dbReference type="RefSeq" id="XP_003746397.1">
    <property type="nucleotide sequence ID" value="XM_003746349.2"/>
</dbReference>
<evidence type="ECO:0000256" key="1">
    <source>
        <dbReference type="ARBA" id="ARBA00002080"/>
    </source>
</evidence>
<evidence type="ECO:0000259" key="8">
    <source>
        <dbReference type="PROSITE" id="PS50076"/>
    </source>
</evidence>
<keyword evidence="9" id="KW-1185">Reference proteome</keyword>
<dbReference type="PANTHER" id="PTHR44733">
    <property type="entry name" value="DNAJ HOMOLOG SUBFAMILY C MEMBER 22"/>
    <property type="match status" value="1"/>
</dbReference>
<comment type="function">
    <text evidence="1">May function as a co-chaperone.</text>
</comment>
<feature type="domain" description="J" evidence="8">
    <location>
        <begin position="280"/>
        <end position="350"/>
    </location>
</feature>
<protein>
    <recommendedName>
        <fullName evidence="3">DnaJ homolog subfamily C member 22</fullName>
    </recommendedName>
</protein>
<keyword evidence="4 7" id="KW-0812">Transmembrane</keyword>
<feature type="transmembrane region" description="Helical" evidence="7">
    <location>
        <begin position="148"/>
        <end position="173"/>
    </location>
</feature>
<feature type="transmembrane region" description="Helical" evidence="7">
    <location>
        <begin position="193"/>
        <end position="217"/>
    </location>
</feature>
<proteinExistence type="predicted"/>
<dbReference type="PANTHER" id="PTHR44733:SF1">
    <property type="entry name" value="DNAJ HOMOLOG SUBFAMILY C MEMBER 22"/>
    <property type="match status" value="1"/>
</dbReference>
<dbReference type="PROSITE" id="PS50076">
    <property type="entry name" value="DNAJ_2"/>
    <property type="match status" value="1"/>
</dbReference>
<feature type="transmembrane region" description="Helical" evidence="7">
    <location>
        <begin position="28"/>
        <end position="46"/>
    </location>
</feature>
<dbReference type="Pfam" id="PF00226">
    <property type="entry name" value="DnaJ"/>
    <property type="match status" value="1"/>
</dbReference>
<dbReference type="KEGG" id="goe:100906891"/>
<evidence type="ECO:0000313" key="10">
    <source>
        <dbReference type="RefSeq" id="XP_003746397.1"/>
    </source>
</evidence>
<dbReference type="GO" id="GO:0016020">
    <property type="term" value="C:membrane"/>
    <property type="evidence" value="ECO:0007669"/>
    <property type="project" value="UniProtKB-SubCell"/>
</dbReference>
<dbReference type="Pfam" id="PF05154">
    <property type="entry name" value="TM2"/>
    <property type="match status" value="1"/>
</dbReference>
<evidence type="ECO:0000256" key="3">
    <source>
        <dbReference type="ARBA" id="ARBA00020945"/>
    </source>
</evidence>
<feature type="transmembrane region" description="Helical" evidence="7">
    <location>
        <begin position="115"/>
        <end position="136"/>
    </location>
</feature>
<accession>A0AAJ6QWS8</accession>
<dbReference type="GeneID" id="100906891"/>
<evidence type="ECO:0000256" key="6">
    <source>
        <dbReference type="ARBA" id="ARBA00023136"/>
    </source>
</evidence>
<name>A0AAJ6QWS8_9ACAR</name>
<dbReference type="Proteomes" id="UP000694867">
    <property type="component" value="Unplaced"/>
</dbReference>
<organism evidence="9 10">
    <name type="scientific">Galendromus occidentalis</name>
    <name type="common">western predatory mite</name>
    <dbReference type="NCBI Taxonomy" id="34638"/>
    <lineage>
        <taxon>Eukaryota</taxon>
        <taxon>Metazoa</taxon>
        <taxon>Ecdysozoa</taxon>
        <taxon>Arthropoda</taxon>
        <taxon>Chelicerata</taxon>
        <taxon>Arachnida</taxon>
        <taxon>Acari</taxon>
        <taxon>Parasitiformes</taxon>
        <taxon>Mesostigmata</taxon>
        <taxon>Gamasina</taxon>
        <taxon>Phytoseioidea</taxon>
        <taxon>Phytoseiidae</taxon>
        <taxon>Typhlodrominae</taxon>
        <taxon>Galendromus</taxon>
    </lineage>
</organism>
<dbReference type="InterPro" id="IPR007829">
    <property type="entry name" value="TM2"/>
</dbReference>
<evidence type="ECO:0000313" key="9">
    <source>
        <dbReference type="Proteomes" id="UP000694867"/>
    </source>
</evidence>
<comment type="subcellular location">
    <subcellularLocation>
        <location evidence="2">Membrane</location>
        <topology evidence="2">Multi-pass membrane protein</topology>
    </subcellularLocation>
</comment>
<dbReference type="CTD" id="32683"/>
<dbReference type="CDD" id="cd06257">
    <property type="entry name" value="DnaJ"/>
    <property type="match status" value="1"/>
</dbReference>
<sequence>MKSFCIALILLLFGGVFGFHHFYLGRIRHGILYMFTFGCYGFGALYDFMRLRHYVRWANFDKDFKEEYLAKIRRDPEPSLSVGRMMTLMCLPQAFGTVVRYALPEELLNPYVHTALTSLIMPCAEAFVVWFVGNIGEYEGNFKDALRGAFYVFPLYLFSATNTTADLICALVAQYFFRKNWRYRLKPEPSRPFLYNVGIVLFFFTVFSLLFVSMLMFSCEIEKDGEQIKCRDALRRFFTSPLWQDILTSLRSIKNSIAEGGWENFRNTLVGLMDPTGELHAYRVLGVDGKTSDDDIRKAYRQLSKQYHPDKNLHKNTAEAEEAEYKFMEVQEAFDILQLRRSKQAESGSD</sequence>
<dbReference type="Gene3D" id="1.10.287.110">
    <property type="entry name" value="DnaJ domain"/>
    <property type="match status" value="1"/>
</dbReference>
<dbReference type="InterPro" id="IPR001623">
    <property type="entry name" value="DnaJ_domain"/>
</dbReference>